<feature type="region of interest" description="Disordered" evidence="1">
    <location>
        <begin position="83"/>
        <end position="104"/>
    </location>
</feature>
<dbReference type="Proteomes" id="UP001209257">
    <property type="component" value="Unassembled WGS sequence"/>
</dbReference>
<evidence type="ECO:0000256" key="2">
    <source>
        <dbReference type="SAM" id="SignalP"/>
    </source>
</evidence>
<sequence length="104" mass="11819">MQQVKGMMMCGSAMLVLAACSSAPPCEDILEVNHQLKTCQSLAKIMTDNRYPQQALTARKRYQQECEDMRYYRDGYDTICKGNQPAIGQRQERQPPVTPVAPEY</sequence>
<proteinExistence type="predicted"/>
<feature type="chain" id="PRO_5046979520" description="Lipoprotein" evidence="2">
    <location>
        <begin position="19"/>
        <end position="104"/>
    </location>
</feature>
<dbReference type="EMBL" id="JAOTJC010000006">
    <property type="protein sequence ID" value="MCU7554207.1"/>
    <property type="molecule type" value="Genomic_DNA"/>
</dbReference>
<reference evidence="4" key="1">
    <citation type="submission" date="2023-07" db="EMBL/GenBank/DDBJ databases">
        <title>Study on multiphase classification of strain Alteromonas salexigens isolated from the Yellow Sea.</title>
        <authorList>
            <person name="Sun L."/>
        </authorList>
    </citation>
    <scope>NUCLEOTIDE SEQUENCE [LARGE SCALE GENOMIC DNA]</scope>
    <source>
        <strain evidence="4">ASW11-19</strain>
    </source>
</reference>
<keyword evidence="4" id="KW-1185">Reference proteome</keyword>
<protein>
    <recommendedName>
        <fullName evidence="5">Lipoprotein</fullName>
    </recommendedName>
</protein>
<gene>
    <name evidence="3" type="ORF">OCL06_06325</name>
</gene>
<feature type="signal peptide" evidence="2">
    <location>
        <begin position="1"/>
        <end position="18"/>
    </location>
</feature>
<name>A0ABT2VMW9_9ALTE</name>
<accession>A0ABT2VMW9</accession>
<dbReference type="RefSeq" id="WP_262992889.1">
    <property type="nucleotide sequence ID" value="NZ_JAOTJC010000006.1"/>
</dbReference>
<comment type="caution">
    <text evidence="3">The sequence shown here is derived from an EMBL/GenBank/DDBJ whole genome shotgun (WGS) entry which is preliminary data.</text>
</comment>
<evidence type="ECO:0000313" key="3">
    <source>
        <dbReference type="EMBL" id="MCU7554207.1"/>
    </source>
</evidence>
<evidence type="ECO:0000256" key="1">
    <source>
        <dbReference type="SAM" id="MobiDB-lite"/>
    </source>
</evidence>
<evidence type="ECO:0000313" key="4">
    <source>
        <dbReference type="Proteomes" id="UP001209257"/>
    </source>
</evidence>
<dbReference type="PROSITE" id="PS51257">
    <property type="entry name" value="PROKAR_LIPOPROTEIN"/>
    <property type="match status" value="1"/>
</dbReference>
<evidence type="ECO:0008006" key="5">
    <source>
        <dbReference type="Google" id="ProtNLM"/>
    </source>
</evidence>
<organism evidence="3 4">
    <name type="scientific">Alteromonas salexigens</name>
    <dbReference type="NCBI Taxonomy" id="2982530"/>
    <lineage>
        <taxon>Bacteria</taxon>
        <taxon>Pseudomonadati</taxon>
        <taxon>Pseudomonadota</taxon>
        <taxon>Gammaproteobacteria</taxon>
        <taxon>Alteromonadales</taxon>
        <taxon>Alteromonadaceae</taxon>
        <taxon>Alteromonas/Salinimonas group</taxon>
        <taxon>Alteromonas</taxon>
    </lineage>
</organism>
<keyword evidence="2" id="KW-0732">Signal</keyword>